<dbReference type="Gene3D" id="3.40.50.2000">
    <property type="entry name" value="Glycogen Phosphorylase B"/>
    <property type="match status" value="2"/>
</dbReference>
<evidence type="ECO:0000259" key="4">
    <source>
        <dbReference type="Pfam" id="PF13439"/>
    </source>
</evidence>
<dbReference type="EMBL" id="CP011269">
    <property type="protein sequence ID" value="ALI29414.1"/>
    <property type="molecule type" value="Genomic_DNA"/>
</dbReference>
<evidence type="ECO:0000256" key="2">
    <source>
        <dbReference type="ARBA" id="ARBA00022679"/>
    </source>
</evidence>
<name>A0A0N9XR90_MYCFO</name>
<evidence type="ECO:0000259" key="3">
    <source>
        <dbReference type="Pfam" id="PF00534"/>
    </source>
</evidence>
<dbReference type="Pfam" id="PF13439">
    <property type="entry name" value="Glyco_transf_4"/>
    <property type="match status" value="1"/>
</dbReference>
<keyword evidence="1" id="KW-0328">Glycosyltransferase</keyword>
<dbReference type="InterPro" id="IPR028098">
    <property type="entry name" value="Glyco_trans_4-like_N"/>
</dbReference>
<dbReference type="KEGG" id="mft:XA26_56240"/>
<evidence type="ECO:0000313" key="6">
    <source>
        <dbReference type="Proteomes" id="UP000057134"/>
    </source>
</evidence>
<dbReference type="PANTHER" id="PTHR45947:SF14">
    <property type="entry name" value="SLL1723 PROTEIN"/>
    <property type="match status" value="1"/>
</dbReference>
<dbReference type="PANTHER" id="PTHR45947">
    <property type="entry name" value="SULFOQUINOVOSYL TRANSFERASE SQD2"/>
    <property type="match status" value="1"/>
</dbReference>
<sequence length="401" mass="43487">MSGKQIDYLVSRFPVTSETFIVRELDALSADGRQLGLRSLFPSPDPQVHDIARPWVDKLVRPGVGASIAGLLWALIRHPVITSSIFFDVTRGYAARPNLLIRALATIPIATAHARDLLSAGISRHVHAHYATYPALAAWICSRLVGVTYSITIHAHDLYVDQSMLGRKLDGAEFIVTVSDYNRRLLERYTETPVHVIHAGINTSAYPFNPRRIPDHGPINALCVASLQEYKGHEVLLRALALGGSVVERIELDLIGDGPLRNELQDLATELGLSSRVRFHGGQSETVVRQALAEADIFVLPSVVAAGGQMEGLPVALMEALASGIPTVSTRLSGIPELLIPEQTGFLAVPGDAQSLHDTLEQLLASGPALDEYERAGRHLVEREFDINATTAALRALLATI</sequence>
<evidence type="ECO:0000313" key="5">
    <source>
        <dbReference type="EMBL" id="ALI29414.1"/>
    </source>
</evidence>
<dbReference type="GO" id="GO:0008610">
    <property type="term" value="P:lipid biosynthetic process"/>
    <property type="evidence" value="ECO:0007669"/>
    <property type="project" value="UniProtKB-ARBA"/>
</dbReference>
<dbReference type="GO" id="GO:1903509">
    <property type="term" value="P:liposaccharide metabolic process"/>
    <property type="evidence" value="ECO:0007669"/>
    <property type="project" value="UniProtKB-ARBA"/>
</dbReference>
<dbReference type="AlphaFoldDB" id="A0A0N9XR90"/>
<accession>A0A0N9XR90</accession>
<evidence type="ECO:0000256" key="1">
    <source>
        <dbReference type="ARBA" id="ARBA00022676"/>
    </source>
</evidence>
<dbReference type="GO" id="GO:1901137">
    <property type="term" value="P:carbohydrate derivative biosynthetic process"/>
    <property type="evidence" value="ECO:0007669"/>
    <property type="project" value="UniProtKB-ARBA"/>
</dbReference>
<feature type="domain" description="Glycosyl transferase family 1" evidence="3">
    <location>
        <begin position="217"/>
        <end position="378"/>
    </location>
</feature>
<dbReference type="Pfam" id="PF00534">
    <property type="entry name" value="Glycos_transf_1"/>
    <property type="match status" value="1"/>
</dbReference>
<dbReference type="GO" id="GO:0016757">
    <property type="term" value="F:glycosyltransferase activity"/>
    <property type="evidence" value="ECO:0007669"/>
    <property type="project" value="UniProtKB-KW"/>
</dbReference>
<dbReference type="Proteomes" id="UP000057134">
    <property type="component" value="Chromosome"/>
</dbReference>
<dbReference type="InterPro" id="IPR001296">
    <property type="entry name" value="Glyco_trans_1"/>
</dbReference>
<organism evidence="5 6">
    <name type="scientific">Mycolicibacterium fortuitum</name>
    <name type="common">Mycobacterium fortuitum</name>
    <dbReference type="NCBI Taxonomy" id="1766"/>
    <lineage>
        <taxon>Bacteria</taxon>
        <taxon>Bacillati</taxon>
        <taxon>Actinomycetota</taxon>
        <taxon>Actinomycetes</taxon>
        <taxon>Mycobacteriales</taxon>
        <taxon>Mycobacteriaceae</taxon>
        <taxon>Mycolicibacterium</taxon>
    </lineage>
</organism>
<protein>
    <submittedName>
        <fullName evidence="5">Glycosyl transferase, group 1 family protein</fullName>
    </submittedName>
</protein>
<keyword evidence="2 5" id="KW-0808">Transferase</keyword>
<dbReference type="SUPFAM" id="SSF53756">
    <property type="entry name" value="UDP-Glycosyltransferase/glycogen phosphorylase"/>
    <property type="match status" value="1"/>
</dbReference>
<reference evidence="5 6" key="1">
    <citation type="journal article" date="2015" name="MBio">
        <title>Enzymatic Degradation of Phenazines Can Generate Energy and Protect Sensitive Organisms from Toxicity.</title>
        <authorList>
            <person name="Costa K.C."/>
            <person name="Bergkessel M."/>
            <person name="Saunders S."/>
            <person name="Korlach J."/>
            <person name="Newman D.K."/>
        </authorList>
    </citation>
    <scope>NUCLEOTIDE SEQUENCE [LARGE SCALE GENOMIC DNA]</scope>
    <source>
        <strain evidence="5 6">CT6</strain>
    </source>
</reference>
<feature type="domain" description="Glycosyltransferase subfamily 4-like N-terminal" evidence="4">
    <location>
        <begin position="108"/>
        <end position="204"/>
    </location>
</feature>
<keyword evidence="6" id="KW-1185">Reference proteome</keyword>
<dbReference type="RefSeq" id="WP_054603626.1">
    <property type="nucleotide sequence ID" value="NZ_CP011269.1"/>
</dbReference>
<gene>
    <name evidence="5" type="ORF">XA26_56240</name>
</gene>
<dbReference type="STRING" id="1766.XA26_56240"/>
<dbReference type="InterPro" id="IPR050194">
    <property type="entry name" value="Glycosyltransferase_grp1"/>
</dbReference>
<dbReference type="PATRIC" id="fig|1766.6.peg.5595"/>
<proteinExistence type="predicted"/>